<sequence length="63" mass="7281">MDAVQMLLNPSYGLDLSRHKSETPLKMAVRRGFAEIAAIIRGREETHDNQFILTDELRYEFAD</sequence>
<proteinExistence type="predicted"/>
<dbReference type="EMBL" id="HF935197">
    <property type="protein sequence ID" value="CCX04297.1"/>
    <property type="molecule type" value="Genomic_DNA"/>
</dbReference>
<evidence type="ECO:0000313" key="1">
    <source>
        <dbReference type="EMBL" id="CCX04297.1"/>
    </source>
</evidence>
<accession>U4KTZ0</accession>
<gene>
    <name evidence="1" type="ORF">PCON_01787</name>
</gene>
<dbReference type="Proteomes" id="UP000018144">
    <property type="component" value="Unassembled WGS sequence"/>
</dbReference>
<keyword evidence="2" id="KW-1185">Reference proteome</keyword>
<protein>
    <submittedName>
        <fullName evidence="1">Uncharacterized protein</fullName>
    </submittedName>
</protein>
<organism evidence="1 2">
    <name type="scientific">Pyronema omphalodes (strain CBS 100304)</name>
    <name type="common">Pyronema confluens</name>
    <dbReference type="NCBI Taxonomy" id="1076935"/>
    <lineage>
        <taxon>Eukaryota</taxon>
        <taxon>Fungi</taxon>
        <taxon>Dikarya</taxon>
        <taxon>Ascomycota</taxon>
        <taxon>Pezizomycotina</taxon>
        <taxon>Pezizomycetes</taxon>
        <taxon>Pezizales</taxon>
        <taxon>Pyronemataceae</taxon>
        <taxon>Pyronema</taxon>
    </lineage>
</organism>
<evidence type="ECO:0000313" key="2">
    <source>
        <dbReference type="Proteomes" id="UP000018144"/>
    </source>
</evidence>
<reference evidence="1 2" key="1">
    <citation type="journal article" date="2013" name="PLoS Genet.">
        <title>The genome and development-dependent transcriptomes of Pyronema confluens: a window into fungal evolution.</title>
        <authorList>
            <person name="Traeger S."/>
            <person name="Altegoer F."/>
            <person name="Freitag M."/>
            <person name="Gabaldon T."/>
            <person name="Kempken F."/>
            <person name="Kumar A."/>
            <person name="Marcet-Houben M."/>
            <person name="Poggeler S."/>
            <person name="Stajich J.E."/>
            <person name="Nowrousian M."/>
        </authorList>
    </citation>
    <scope>NUCLEOTIDE SEQUENCE [LARGE SCALE GENOMIC DNA]</scope>
    <source>
        <strain evidence="2">CBS 100304</strain>
        <tissue evidence="1">Vegetative mycelium</tissue>
    </source>
</reference>
<name>U4KTZ0_PYROM</name>
<dbReference type="AlphaFoldDB" id="U4KTZ0"/>